<dbReference type="EMBL" id="JAHLFU010000065">
    <property type="protein sequence ID" value="MBU3852889.1"/>
    <property type="molecule type" value="Genomic_DNA"/>
</dbReference>
<reference evidence="2" key="2">
    <citation type="submission" date="2021-04" db="EMBL/GenBank/DDBJ databases">
        <authorList>
            <person name="Gilroy R."/>
        </authorList>
    </citation>
    <scope>NUCLEOTIDE SEQUENCE</scope>
    <source>
        <strain evidence="2">G3-2149</strain>
    </source>
</reference>
<keyword evidence="1" id="KW-1133">Transmembrane helix</keyword>
<proteinExistence type="predicted"/>
<name>A0A9E2P0M6_9BACT</name>
<gene>
    <name evidence="2" type="ORF">H9789_03510</name>
</gene>
<feature type="transmembrane region" description="Helical" evidence="1">
    <location>
        <begin position="56"/>
        <end position="74"/>
    </location>
</feature>
<organism evidence="2 3">
    <name type="scientific">Candidatus Paraprevotella stercoravium</name>
    <dbReference type="NCBI Taxonomy" id="2838725"/>
    <lineage>
        <taxon>Bacteria</taxon>
        <taxon>Pseudomonadati</taxon>
        <taxon>Bacteroidota</taxon>
        <taxon>Bacteroidia</taxon>
        <taxon>Bacteroidales</taxon>
        <taxon>Prevotellaceae</taxon>
        <taxon>Paraprevotella</taxon>
    </lineage>
</organism>
<dbReference type="AlphaFoldDB" id="A0A9E2P0M6"/>
<evidence type="ECO:0000313" key="3">
    <source>
        <dbReference type="Proteomes" id="UP000823865"/>
    </source>
</evidence>
<sequence length="126" mass="14609">MKKEETDLIHRCGKRNAFKVPEGYFEDFAGQLMNKLPEKTPAEVPTVSMWARIKPWIYMTAMFCGIMLMVRTFVGEKEDDSAILSGISLSEMPDEYIDPLVNESMMDDYTLYMYLTEAEPQIYPNE</sequence>
<evidence type="ECO:0000313" key="2">
    <source>
        <dbReference type="EMBL" id="MBU3852889.1"/>
    </source>
</evidence>
<accession>A0A9E2P0M6</accession>
<dbReference type="Proteomes" id="UP000823865">
    <property type="component" value="Unassembled WGS sequence"/>
</dbReference>
<keyword evidence="1" id="KW-0472">Membrane</keyword>
<evidence type="ECO:0000256" key="1">
    <source>
        <dbReference type="SAM" id="Phobius"/>
    </source>
</evidence>
<keyword evidence="1" id="KW-0812">Transmembrane</keyword>
<reference evidence="2" key="1">
    <citation type="journal article" date="2021" name="PeerJ">
        <title>Extensive microbial diversity within the chicken gut microbiome revealed by metagenomics and culture.</title>
        <authorList>
            <person name="Gilroy R."/>
            <person name="Ravi A."/>
            <person name="Getino M."/>
            <person name="Pursley I."/>
            <person name="Horton D.L."/>
            <person name="Alikhan N.F."/>
            <person name="Baker D."/>
            <person name="Gharbi K."/>
            <person name="Hall N."/>
            <person name="Watson M."/>
            <person name="Adriaenssens E.M."/>
            <person name="Foster-Nyarko E."/>
            <person name="Jarju S."/>
            <person name="Secka A."/>
            <person name="Antonio M."/>
            <person name="Oren A."/>
            <person name="Chaudhuri R.R."/>
            <person name="La Ragione R."/>
            <person name="Hildebrand F."/>
            <person name="Pallen M.J."/>
        </authorList>
    </citation>
    <scope>NUCLEOTIDE SEQUENCE</scope>
    <source>
        <strain evidence="2">G3-2149</strain>
    </source>
</reference>
<comment type="caution">
    <text evidence="2">The sequence shown here is derived from an EMBL/GenBank/DDBJ whole genome shotgun (WGS) entry which is preliminary data.</text>
</comment>
<protein>
    <submittedName>
        <fullName evidence="2">Uncharacterized protein</fullName>
    </submittedName>
</protein>